<accession>A0ACB5TVN2</accession>
<protein>
    <submittedName>
        <fullName evidence="1">Unnamed protein product</fullName>
    </submittedName>
</protein>
<dbReference type="Proteomes" id="UP001165101">
    <property type="component" value="Unassembled WGS sequence"/>
</dbReference>
<gene>
    <name evidence="1" type="ORF">Cboi01_000407200</name>
</gene>
<name>A0ACB5TVN2_CANBO</name>
<organism evidence="1 2">
    <name type="scientific">Candida boidinii</name>
    <name type="common">Yeast</name>
    <dbReference type="NCBI Taxonomy" id="5477"/>
    <lineage>
        <taxon>Eukaryota</taxon>
        <taxon>Fungi</taxon>
        <taxon>Dikarya</taxon>
        <taxon>Ascomycota</taxon>
        <taxon>Saccharomycotina</taxon>
        <taxon>Pichiomycetes</taxon>
        <taxon>Pichiales</taxon>
        <taxon>Pichiaceae</taxon>
        <taxon>Ogataea</taxon>
        <taxon>Ogataea/Candida clade</taxon>
    </lineage>
</organism>
<proteinExistence type="predicted"/>
<comment type="caution">
    <text evidence="1">The sequence shown here is derived from an EMBL/GenBank/DDBJ whole genome shotgun (WGS) entry which is preliminary data.</text>
</comment>
<reference evidence="1" key="1">
    <citation type="submission" date="2023-04" db="EMBL/GenBank/DDBJ databases">
        <title>Candida boidinii NBRC 1967.</title>
        <authorList>
            <person name="Ichikawa N."/>
            <person name="Sato H."/>
            <person name="Tonouchi N."/>
        </authorList>
    </citation>
    <scope>NUCLEOTIDE SEQUENCE</scope>
    <source>
        <strain evidence="1">NBRC 1967</strain>
    </source>
</reference>
<dbReference type="EMBL" id="BSXV01002480">
    <property type="protein sequence ID" value="GME95859.1"/>
    <property type="molecule type" value="Genomic_DNA"/>
</dbReference>
<evidence type="ECO:0000313" key="1">
    <source>
        <dbReference type="EMBL" id="GME95859.1"/>
    </source>
</evidence>
<sequence length="166" mass="18066">MAPSQQLNKNRPQQTTWSTIASKSTIPAKPLSSGAESKLPSKPQSSQGQNNQWLNSSSKSQNSVNANSYANQSSFSNPHNTNSNNSNSNNNNNNNNKSQNRFTSVGNFNSSQVVSTLNSKFKQVEAQSKSSKEQIIYKSSSTTSINNKNNSGFKDILSELSKSLNN</sequence>
<evidence type="ECO:0000313" key="2">
    <source>
        <dbReference type="Proteomes" id="UP001165101"/>
    </source>
</evidence>
<keyword evidence="2" id="KW-1185">Reference proteome</keyword>